<name>A0ABT8VHF6_9BACL</name>
<comment type="caution">
    <text evidence="6">The sequence shown here is derived from an EMBL/GenBank/DDBJ whole genome shotgun (WGS) entry which is preliminary data.</text>
</comment>
<dbReference type="Proteomes" id="UP001168883">
    <property type="component" value="Unassembled WGS sequence"/>
</dbReference>
<evidence type="ECO:0000313" key="7">
    <source>
        <dbReference type="Proteomes" id="UP001168883"/>
    </source>
</evidence>
<evidence type="ECO:0000259" key="5">
    <source>
        <dbReference type="Pfam" id="PF01844"/>
    </source>
</evidence>
<evidence type="ECO:0000256" key="3">
    <source>
        <dbReference type="ARBA" id="ARBA00038412"/>
    </source>
</evidence>
<feature type="domain" description="HNH" evidence="5">
    <location>
        <begin position="70"/>
        <end position="116"/>
    </location>
</feature>
<evidence type="ECO:0000256" key="4">
    <source>
        <dbReference type="ARBA" id="ARBA00040194"/>
    </source>
</evidence>
<comment type="similarity">
    <text evidence="3">Belongs to the HNH nuclease family.</text>
</comment>
<dbReference type="Pfam" id="PF01844">
    <property type="entry name" value="HNH"/>
    <property type="match status" value="1"/>
</dbReference>
<keyword evidence="6" id="KW-0255">Endonuclease</keyword>
<dbReference type="InterPro" id="IPR002711">
    <property type="entry name" value="HNH"/>
</dbReference>
<dbReference type="GO" id="GO:0004519">
    <property type="term" value="F:endonuclease activity"/>
    <property type="evidence" value="ECO:0007669"/>
    <property type="project" value="UniProtKB-KW"/>
</dbReference>
<dbReference type="PANTHER" id="PTHR41286">
    <property type="entry name" value="HNH NUCLEASE YAJD-RELATED"/>
    <property type="match status" value="1"/>
</dbReference>
<keyword evidence="1" id="KW-0540">Nuclease</keyword>
<dbReference type="GO" id="GO:0016787">
    <property type="term" value="F:hydrolase activity"/>
    <property type="evidence" value="ECO:0007669"/>
    <property type="project" value="UniProtKB-KW"/>
</dbReference>
<evidence type="ECO:0000313" key="6">
    <source>
        <dbReference type="EMBL" id="MDO3680419.1"/>
    </source>
</evidence>
<dbReference type="EMBL" id="JAUMKJ010000040">
    <property type="protein sequence ID" value="MDO3680419.1"/>
    <property type="molecule type" value="Genomic_DNA"/>
</dbReference>
<evidence type="ECO:0000256" key="2">
    <source>
        <dbReference type="ARBA" id="ARBA00022801"/>
    </source>
</evidence>
<keyword evidence="7" id="KW-1185">Reference proteome</keyword>
<gene>
    <name evidence="6" type="ORF">Q3C12_25755</name>
</gene>
<reference evidence="6" key="1">
    <citation type="submission" date="2023-07" db="EMBL/GenBank/DDBJ databases">
        <authorList>
            <person name="Aktuganov G."/>
            <person name="Boyko T."/>
            <person name="Delegan Y."/>
            <person name="Galimzianova N."/>
            <person name="Gilvanova E."/>
            <person name="Korobov V."/>
            <person name="Kuzmina L."/>
            <person name="Melentiev A."/>
            <person name="Milman P."/>
            <person name="Ryabova A."/>
            <person name="Stupak E."/>
            <person name="Yasakov T."/>
            <person name="Zharikova N."/>
            <person name="Zhurenko E."/>
        </authorList>
    </citation>
    <scope>NUCLEOTIDE SEQUENCE</scope>
    <source>
        <strain evidence="6">IB-739</strain>
    </source>
</reference>
<keyword evidence="2 6" id="KW-0378">Hydrolase</keyword>
<evidence type="ECO:0000256" key="1">
    <source>
        <dbReference type="ARBA" id="ARBA00022722"/>
    </source>
</evidence>
<protein>
    <recommendedName>
        <fullName evidence="4">Putative HNH nuclease YajD</fullName>
    </recommendedName>
</protein>
<accession>A0ABT8VHF6</accession>
<proteinExistence type="inferred from homology"/>
<dbReference type="PANTHER" id="PTHR41286:SF1">
    <property type="entry name" value="HNH NUCLEASE YAJD-RELATED"/>
    <property type="match status" value="1"/>
</dbReference>
<sequence length="121" mass="14470">MPAKPKRPCAFPTCPNLTKDRYCESHQDRAKQERQYYDRYVRDKKLVAFYHSVEWQRVREQALMRDHGLCQQCLKEKQIVTADLVHHLREVKEAWHLRLTLSNLVSLCNACHNREHGQRGK</sequence>
<organism evidence="6 7">
    <name type="scientific">Paenibacillus ehimensis</name>
    <dbReference type="NCBI Taxonomy" id="79264"/>
    <lineage>
        <taxon>Bacteria</taxon>
        <taxon>Bacillati</taxon>
        <taxon>Bacillota</taxon>
        <taxon>Bacilli</taxon>
        <taxon>Bacillales</taxon>
        <taxon>Paenibacillaceae</taxon>
        <taxon>Paenibacillus</taxon>
    </lineage>
</organism>